<gene>
    <name evidence="3" type="ORF">P43SY_011815</name>
</gene>
<keyword evidence="4" id="KW-1185">Reference proteome</keyword>
<name>A0AAD5L694_PYTIN</name>
<feature type="compositionally biased region" description="Acidic residues" evidence="1">
    <location>
        <begin position="41"/>
        <end position="54"/>
    </location>
</feature>
<evidence type="ECO:0000256" key="1">
    <source>
        <dbReference type="SAM" id="MobiDB-lite"/>
    </source>
</evidence>
<dbReference type="InterPro" id="IPR056924">
    <property type="entry name" value="SH3_Tf2-1"/>
</dbReference>
<dbReference type="AlphaFoldDB" id="A0AAD5L694"/>
<accession>A0AAD5L694</accession>
<evidence type="ECO:0000313" key="3">
    <source>
        <dbReference type="EMBL" id="KAJ0391046.1"/>
    </source>
</evidence>
<dbReference type="EMBL" id="JAKCXM010001355">
    <property type="protein sequence ID" value="KAJ0391046.1"/>
    <property type="molecule type" value="Genomic_DNA"/>
</dbReference>
<proteinExistence type="predicted"/>
<sequence length="267" mass="29925">MAVNTAGRPAVDGEDPPLGELGEYGDSAALPADDAMRDVSMDTDDVADDDDAMDTPDSPSESMDVNMRVARMSEDPKLTQWEASLLAMLATSDASDVRFNFEVMPDLMKLTPQEEKSINDFVSRREAVLRFVRDAVAEAVDKQKENADRHRRNNKEKYSVGDRVLLSTQDLPATAVSNLGSTKLLPRFIGPFTVKAAVGDAYTLDIPTRMRLHPTFYVGRLKRYVAQEEEDFEDASDREGHPRDSPREDLPAENRRLRRREPATTEY</sequence>
<dbReference type="Pfam" id="PF24626">
    <property type="entry name" value="SH3_Tf2-1"/>
    <property type="match status" value="1"/>
</dbReference>
<protein>
    <recommendedName>
        <fullName evidence="2">Tf2-1-like SH3-like domain-containing protein</fullName>
    </recommendedName>
</protein>
<feature type="region of interest" description="Disordered" evidence="1">
    <location>
        <begin position="229"/>
        <end position="267"/>
    </location>
</feature>
<dbReference type="Proteomes" id="UP001209570">
    <property type="component" value="Unassembled WGS sequence"/>
</dbReference>
<evidence type="ECO:0000313" key="4">
    <source>
        <dbReference type="Proteomes" id="UP001209570"/>
    </source>
</evidence>
<feature type="compositionally biased region" description="Basic and acidic residues" evidence="1">
    <location>
        <begin position="235"/>
        <end position="267"/>
    </location>
</feature>
<feature type="domain" description="Tf2-1-like SH3-like" evidence="2">
    <location>
        <begin position="161"/>
        <end position="225"/>
    </location>
</feature>
<evidence type="ECO:0000259" key="2">
    <source>
        <dbReference type="Pfam" id="PF24626"/>
    </source>
</evidence>
<reference evidence="3" key="1">
    <citation type="submission" date="2021-12" db="EMBL/GenBank/DDBJ databases">
        <title>Prjna785345.</title>
        <authorList>
            <person name="Rujirawat T."/>
            <person name="Krajaejun T."/>
        </authorList>
    </citation>
    <scope>NUCLEOTIDE SEQUENCE</scope>
    <source>
        <strain evidence="3">Pi057C3</strain>
    </source>
</reference>
<comment type="caution">
    <text evidence="3">The sequence shown here is derived from an EMBL/GenBank/DDBJ whole genome shotgun (WGS) entry which is preliminary data.</text>
</comment>
<organism evidence="3 4">
    <name type="scientific">Pythium insidiosum</name>
    <name type="common">Pythiosis disease agent</name>
    <dbReference type="NCBI Taxonomy" id="114742"/>
    <lineage>
        <taxon>Eukaryota</taxon>
        <taxon>Sar</taxon>
        <taxon>Stramenopiles</taxon>
        <taxon>Oomycota</taxon>
        <taxon>Peronosporomycetes</taxon>
        <taxon>Pythiales</taxon>
        <taxon>Pythiaceae</taxon>
        <taxon>Pythium</taxon>
    </lineage>
</organism>
<feature type="region of interest" description="Disordered" evidence="1">
    <location>
        <begin position="1"/>
        <end position="62"/>
    </location>
</feature>